<evidence type="ECO:0000256" key="3">
    <source>
        <dbReference type="ARBA" id="ARBA00009375"/>
    </source>
</evidence>
<dbReference type="SUPFAM" id="SSF55120">
    <property type="entry name" value="Pseudouridine synthase"/>
    <property type="match status" value="1"/>
</dbReference>
<evidence type="ECO:0000256" key="10">
    <source>
        <dbReference type="PIRSR" id="PIRSR641708-2"/>
    </source>
</evidence>
<dbReference type="PANTHER" id="PTHR11142">
    <property type="entry name" value="PSEUDOURIDYLATE SYNTHASE"/>
    <property type="match status" value="1"/>
</dbReference>
<evidence type="ECO:0000313" key="12">
    <source>
        <dbReference type="EMBL" id="KAG9397045.1"/>
    </source>
</evidence>
<evidence type="ECO:0000256" key="8">
    <source>
        <dbReference type="ARBA" id="ARBA00036943"/>
    </source>
</evidence>
<evidence type="ECO:0000256" key="9">
    <source>
        <dbReference type="PIRSR" id="PIRSR641708-1"/>
    </source>
</evidence>
<comment type="catalytic activity">
    <reaction evidence="1">
        <text>a uridine in mRNA = a pseudouridine in mRNA</text>
        <dbReference type="Rhea" id="RHEA:56644"/>
        <dbReference type="Rhea" id="RHEA-COMP:14658"/>
        <dbReference type="Rhea" id="RHEA-COMP:14659"/>
        <dbReference type="ChEBI" id="CHEBI:65314"/>
        <dbReference type="ChEBI" id="CHEBI:65315"/>
    </reaction>
</comment>
<dbReference type="Pfam" id="PF01416">
    <property type="entry name" value="PseudoU_synth_1"/>
    <property type="match status" value="1"/>
</dbReference>
<sequence length="419" mass="46277">MDYRSAARKLPEATGGEKRKYYAMKSADKLDAPDESVSMGTKRMVAVMIGYVGTGYYGLQIQEGPDGLPTIEGEVFKALVAAGAVSEENAVSVHKIKWSRTARTDKGVHALRNILACKLVLSEDLVAAVNAHLPPAVRMFGYARTTKSFNAKNACCARTYNYVIPVSAFRPLGSAEEVKARWSAAEQGELPAALQWEGEWEFSDSTLALINDTLAGFVGFHKFHNYSSGIKFGQHQSTRNIISFTAAAPTVVNGVPVVVATVHGESFVYNQIRKMIGAMLAVVTARGPPSLLALSFKDHSIRVPLAPGEFLHLERCHFDHYHETLVGHPRLDFDDCDSAVEEFRANFIHPAMVQSAPVMEQFMTEMEDMFDEVAALARQEEAKDVKRATMARSVRLEPFEYLPSGDKARLRAEIELWSE</sequence>
<keyword evidence="5" id="KW-0819">tRNA processing</keyword>
<feature type="binding site" evidence="10">
    <location>
        <position position="160"/>
    </location>
    <ligand>
        <name>substrate</name>
    </ligand>
</feature>
<dbReference type="GO" id="GO:0031119">
    <property type="term" value="P:tRNA pseudouridine synthesis"/>
    <property type="evidence" value="ECO:0007669"/>
    <property type="project" value="InterPro"/>
</dbReference>
<comment type="caution">
    <text evidence="12">The sequence shown here is derived from an EMBL/GenBank/DDBJ whole genome shotgun (WGS) entry which is preliminary data.</text>
</comment>
<dbReference type="InterPro" id="IPR020095">
    <property type="entry name" value="PsdUridine_synth_TruA_C"/>
</dbReference>
<dbReference type="InterPro" id="IPR041708">
    <property type="entry name" value="PUS1/PUS2-like"/>
</dbReference>
<dbReference type="GO" id="GO:0009982">
    <property type="term" value="F:pseudouridine synthase activity"/>
    <property type="evidence" value="ECO:0007669"/>
    <property type="project" value="InterPro"/>
</dbReference>
<evidence type="ECO:0000256" key="1">
    <source>
        <dbReference type="ARBA" id="ARBA00001166"/>
    </source>
</evidence>
<accession>A0A8J6EBF3</accession>
<dbReference type="InterPro" id="IPR020097">
    <property type="entry name" value="PsdUridine_synth_TruA_a/b_dom"/>
</dbReference>
<proteinExistence type="inferred from homology"/>
<dbReference type="GO" id="GO:0006397">
    <property type="term" value="P:mRNA processing"/>
    <property type="evidence" value="ECO:0007669"/>
    <property type="project" value="UniProtKB-KW"/>
</dbReference>
<dbReference type="CDD" id="cd02568">
    <property type="entry name" value="PseudoU_synth_PUS1_PUS2"/>
    <property type="match status" value="1"/>
</dbReference>
<comment type="similarity">
    <text evidence="3">Belongs to the tRNA pseudouridine synthase TruA family.</text>
</comment>
<dbReference type="InterPro" id="IPR020094">
    <property type="entry name" value="TruA/RsuA/RluB/E/F_N"/>
</dbReference>
<evidence type="ECO:0000259" key="11">
    <source>
        <dbReference type="Pfam" id="PF01416"/>
    </source>
</evidence>
<dbReference type="FunFam" id="3.30.70.660:FF:000002">
    <property type="entry name" value="tRNA pseudouridine synthase"/>
    <property type="match status" value="1"/>
</dbReference>
<dbReference type="FunFam" id="3.30.70.580:FF:000002">
    <property type="entry name" value="tRNA pseudouridine synthase"/>
    <property type="match status" value="1"/>
</dbReference>
<comment type="subcellular location">
    <subcellularLocation>
        <location evidence="2">Nucleus</location>
    </subcellularLocation>
</comment>
<dbReference type="GO" id="GO:1990481">
    <property type="term" value="P:mRNA pseudouridine synthesis"/>
    <property type="evidence" value="ECO:0007669"/>
    <property type="project" value="TreeGrafter"/>
</dbReference>
<feature type="domain" description="Pseudouridine synthase I TruA alpha/beta" evidence="11">
    <location>
        <begin position="217"/>
        <end position="319"/>
    </location>
</feature>
<reference evidence="12" key="1">
    <citation type="submission" date="2021-05" db="EMBL/GenBank/DDBJ databases">
        <title>A free-living protist that lacks canonical eukaryotic 1 DNA replication and segregation systems.</title>
        <authorList>
            <person name="Salas-Leiva D.E."/>
            <person name="Tromer E.C."/>
            <person name="Curtis B.A."/>
            <person name="Jerlstrom-Hultqvist J."/>
            <person name="Kolisko M."/>
            <person name="Yi Z."/>
            <person name="Salas-Leiva J.S."/>
            <person name="Gallot-Lavallee L."/>
            <person name="Kops G.J.P.L."/>
            <person name="Archibald J.M."/>
            <person name="Simpson A.G.B."/>
            <person name="Roger A.J."/>
        </authorList>
    </citation>
    <scope>NUCLEOTIDE SEQUENCE</scope>
    <source>
        <strain evidence="12">BICM</strain>
    </source>
</reference>
<feature type="active site" description="Nucleophile" evidence="9">
    <location>
        <position position="105"/>
    </location>
</feature>
<organism evidence="12 13">
    <name type="scientific">Carpediemonas membranifera</name>
    <dbReference type="NCBI Taxonomy" id="201153"/>
    <lineage>
        <taxon>Eukaryota</taxon>
        <taxon>Metamonada</taxon>
        <taxon>Carpediemonas-like organisms</taxon>
        <taxon>Carpediemonas</taxon>
    </lineage>
</organism>
<keyword evidence="7" id="KW-0539">Nucleus</keyword>
<evidence type="ECO:0000256" key="6">
    <source>
        <dbReference type="ARBA" id="ARBA00023235"/>
    </source>
</evidence>
<evidence type="ECO:0000256" key="2">
    <source>
        <dbReference type="ARBA" id="ARBA00004123"/>
    </source>
</evidence>
<dbReference type="InterPro" id="IPR020103">
    <property type="entry name" value="PsdUridine_synth_cat_dom_sf"/>
</dbReference>
<dbReference type="OrthoDB" id="10256309at2759"/>
<dbReference type="PANTHER" id="PTHR11142:SF4">
    <property type="entry name" value="PSEUDOURIDYLATE SYNTHASE 1 HOMOLOG"/>
    <property type="match status" value="1"/>
</dbReference>
<dbReference type="InterPro" id="IPR001406">
    <property type="entry name" value="PsdUridine_synth_TruA"/>
</dbReference>
<comment type="catalytic activity">
    <reaction evidence="8">
        <text>a uridine in tRNA = a pseudouridine in tRNA</text>
        <dbReference type="Rhea" id="RHEA:54572"/>
        <dbReference type="Rhea" id="RHEA-COMP:13339"/>
        <dbReference type="Rhea" id="RHEA-COMP:13934"/>
        <dbReference type="ChEBI" id="CHEBI:65314"/>
        <dbReference type="ChEBI" id="CHEBI:65315"/>
    </reaction>
</comment>
<dbReference type="Proteomes" id="UP000717585">
    <property type="component" value="Unassembled WGS sequence"/>
</dbReference>
<evidence type="ECO:0000256" key="5">
    <source>
        <dbReference type="ARBA" id="ARBA00022694"/>
    </source>
</evidence>
<keyword evidence="13" id="KW-1185">Reference proteome</keyword>
<keyword evidence="6" id="KW-0413">Isomerase</keyword>
<gene>
    <name evidence="12" type="ORF">J8273_1402</name>
</gene>
<dbReference type="Gene3D" id="3.30.70.580">
    <property type="entry name" value="Pseudouridine synthase I, catalytic domain, N-terminal subdomain"/>
    <property type="match status" value="1"/>
</dbReference>
<evidence type="ECO:0000256" key="4">
    <source>
        <dbReference type="ARBA" id="ARBA00022664"/>
    </source>
</evidence>
<dbReference type="EMBL" id="JAHDYR010000004">
    <property type="protein sequence ID" value="KAG9397045.1"/>
    <property type="molecule type" value="Genomic_DNA"/>
</dbReference>
<evidence type="ECO:0000313" key="13">
    <source>
        <dbReference type="Proteomes" id="UP000717585"/>
    </source>
</evidence>
<dbReference type="GO" id="GO:0005634">
    <property type="term" value="C:nucleus"/>
    <property type="evidence" value="ECO:0007669"/>
    <property type="project" value="UniProtKB-SubCell"/>
</dbReference>
<dbReference type="Gene3D" id="3.30.70.660">
    <property type="entry name" value="Pseudouridine synthase I, catalytic domain, C-terminal subdomain"/>
    <property type="match status" value="1"/>
</dbReference>
<dbReference type="AlphaFoldDB" id="A0A8J6EBF3"/>
<evidence type="ECO:0000256" key="7">
    <source>
        <dbReference type="ARBA" id="ARBA00023242"/>
    </source>
</evidence>
<dbReference type="GO" id="GO:0003723">
    <property type="term" value="F:RNA binding"/>
    <property type="evidence" value="ECO:0007669"/>
    <property type="project" value="InterPro"/>
</dbReference>
<protein>
    <submittedName>
        <fullName evidence="12">tRNA pseudouridine synthase</fullName>
    </submittedName>
</protein>
<name>A0A8J6EBF3_9EUKA</name>
<keyword evidence="4" id="KW-0507">mRNA processing</keyword>